<evidence type="ECO:0000256" key="2">
    <source>
        <dbReference type="SAM" id="MobiDB-lite"/>
    </source>
</evidence>
<proteinExistence type="predicted"/>
<comment type="caution">
    <text evidence="3">The sequence shown here is derived from an EMBL/GenBank/DDBJ whole genome shotgun (WGS) entry which is preliminary data.</text>
</comment>
<keyword evidence="1" id="KW-0175">Coiled coil</keyword>
<evidence type="ECO:0000313" key="3">
    <source>
        <dbReference type="EMBL" id="KAK6922526.1"/>
    </source>
</evidence>
<dbReference type="PANTHER" id="PTHR33070:SF120">
    <property type="entry name" value="EXPRESSED PROTEIN"/>
    <property type="match status" value="1"/>
</dbReference>
<feature type="coiled-coil region" evidence="1">
    <location>
        <begin position="267"/>
        <end position="301"/>
    </location>
</feature>
<keyword evidence="4" id="KW-1185">Reference proteome</keyword>
<dbReference type="EMBL" id="JBAMMX010000018">
    <property type="protein sequence ID" value="KAK6922526.1"/>
    <property type="molecule type" value="Genomic_DNA"/>
</dbReference>
<dbReference type="Proteomes" id="UP001370490">
    <property type="component" value="Unassembled WGS sequence"/>
</dbReference>
<dbReference type="InterPro" id="IPR004320">
    <property type="entry name" value="BPS1_pln"/>
</dbReference>
<dbReference type="AlphaFoldDB" id="A0AAN8V3A3"/>
<reference evidence="3 4" key="1">
    <citation type="submission" date="2023-12" db="EMBL/GenBank/DDBJ databases">
        <title>A high-quality genome assembly for Dillenia turbinata (Dilleniales).</title>
        <authorList>
            <person name="Chanderbali A."/>
        </authorList>
    </citation>
    <scope>NUCLEOTIDE SEQUENCE [LARGE SCALE GENOMIC DNA]</scope>
    <source>
        <strain evidence="3">LSX21</strain>
        <tissue evidence="3">Leaf</tissue>
    </source>
</reference>
<accession>A0AAN8V3A3</accession>
<dbReference type="PANTHER" id="PTHR33070">
    <property type="entry name" value="OS06G0725500 PROTEIN"/>
    <property type="match status" value="1"/>
</dbReference>
<dbReference type="GO" id="GO:0048367">
    <property type="term" value="P:shoot system development"/>
    <property type="evidence" value="ECO:0007669"/>
    <property type="project" value="InterPro"/>
</dbReference>
<evidence type="ECO:0000256" key="1">
    <source>
        <dbReference type="SAM" id="Coils"/>
    </source>
</evidence>
<gene>
    <name evidence="3" type="ORF">RJ641_010830</name>
</gene>
<feature type="region of interest" description="Disordered" evidence="2">
    <location>
        <begin position="1"/>
        <end position="24"/>
    </location>
</feature>
<organism evidence="3 4">
    <name type="scientific">Dillenia turbinata</name>
    <dbReference type="NCBI Taxonomy" id="194707"/>
    <lineage>
        <taxon>Eukaryota</taxon>
        <taxon>Viridiplantae</taxon>
        <taxon>Streptophyta</taxon>
        <taxon>Embryophyta</taxon>
        <taxon>Tracheophyta</taxon>
        <taxon>Spermatophyta</taxon>
        <taxon>Magnoliopsida</taxon>
        <taxon>eudicotyledons</taxon>
        <taxon>Gunneridae</taxon>
        <taxon>Pentapetalae</taxon>
        <taxon>Dilleniales</taxon>
        <taxon>Dilleniaceae</taxon>
        <taxon>Dillenia</taxon>
    </lineage>
</organism>
<sequence length="315" mass="35514">MSLSAMKKATMATFSPKRNTRPHVRSVSLPARLHPSTVKIEEVLNKLKSPEASTTLSYAEKIISSIHGLQELYINIEELLNLPLTPQAISRHEHDEWVNELLDESITQLDTCSEVRDVIFLMKGDVGKLQSVLRRSKVGGDLSNEKSVSAYISSTKKVKKDLAKRLAELKQSENKNWGASLLELDNHLLAVVRALREASFVTISVFKSLLIWLSMPASDQRSSKWCLLAKWVHKGVVACEGAQDNLKEFEGLDFVLANLFGSQSSSKDLKLEMIDCAQKRLETLEARFQDLEEGLERLLRRLMSVRVSFLNKLCH</sequence>
<protein>
    <submittedName>
        <fullName evidence="3">Protein BPS1, chloroplastic</fullName>
    </submittedName>
</protein>
<evidence type="ECO:0000313" key="4">
    <source>
        <dbReference type="Proteomes" id="UP001370490"/>
    </source>
</evidence>
<name>A0AAN8V3A3_9MAGN</name>
<dbReference type="Pfam" id="PF03087">
    <property type="entry name" value="BPS1"/>
    <property type="match status" value="1"/>
</dbReference>
<dbReference type="GO" id="GO:0048364">
    <property type="term" value="P:root development"/>
    <property type="evidence" value="ECO:0007669"/>
    <property type="project" value="InterPro"/>
</dbReference>